<feature type="region of interest" description="Disordered" evidence="1">
    <location>
        <begin position="106"/>
        <end position="198"/>
    </location>
</feature>
<protein>
    <submittedName>
        <fullName evidence="3">Uncharacterized protein</fullName>
    </submittedName>
</protein>
<dbReference type="AlphaFoldDB" id="A0A8H7AFF2"/>
<dbReference type="OrthoDB" id="5234213at2759"/>
<feature type="chain" id="PRO_5034142201" evidence="2">
    <location>
        <begin position="22"/>
        <end position="198"/>
    </location>
</feature>
<name>A0A8H7AFF2_9EURO</name>
<evidence type="ECO:0000313" key="4">
    <source>
        <dbReference type="Proteomes" id="UP000606974"/>
    </source>
</evidence>
<evidence type="ECO:0000313" key="3">
    <source>
        <dbReference type="EMBL" id="KAF7506449.1"/>
    </source>
</evidence>
<evidence type="ECO:0000256" key="2">
    <source>
        <dbReference type="SAM" id="SignalP"/>
    </source>
</evidence>
<keyword evidence="4" id="KW-1185">Reference proteome</keyword>
<feature type="signal peptide" evidence="2">
    <location>
        <begin position="1"/>
        <end position="21"/>
    </location>
</feature>
<feature type="compositionally biased region" description="Low complexity" evidence="1">
    <location>
        <begin position="106"/>
        <end position="134"/>
    </location>
</feature>
<sequence>MGTNNLAAAALLTALVPFALANPNPNPQFGSVADSIRASMTADLPSFISEFNNADNFPTLSGFSEATNAVSSTVSVTTDQGGSPYLGAVSSLFSGGIIYPEDSEFGSATGAAGSSASELIGGLSSSLDSPKGSSTQQKTVKPDGADKPDGEGKGGTLKEAAMKNVTMLGDPVSLKAETSEHSPKPEEDGARERLKSKI</sequence>
<dbReference type="Proteomes" id="UP000606974">
    <property type="component" value="Unassembled WGS sequence"/>
</dbReference>
<reference evidence="3" key="1">
    <citation type="submission" date="2020-02" db="EMBL/GenBank/DDBJ databases">
        <authorList>
            <person name="Palmer J.M."/>
        </authorList>
    </citation>
    <scope>NUCLEOTIDE SEQUENCE</scope>
    <source>
        <strain evidence="3">EPUS1.4</strain>
        <tissue evidence="3">Thallus</tissue>
    </source>
</reference>
<comment type="caution">
    <text evidence="3">The sequence shown here is derived from an EMBL/GenBank/DDBJ whole genome shotgun (WGS) entry which is preliminary data.</text>
</comment>
<feature type="compositionally biased region" description="Basic and acidic residues" evidence="1">
    <location>
        <begin position="140"/>
        <end position="152"/>
    </location>
</feature>
<feature type="compositionally biased region" description="Basic and acidic residues" evidence="1">
    <location>
        <begin position="177"/>
        <end position="198"/>
    </location>
</feature>
<accession>A0A8H7AFF2</accession>
<gene>
    <name evidence="3" type="ORF">GJ744_011699</name>
</gene>
<proteinExistence type="predicted"/>
<keyword evidence="2" id="KW-0732">Signal</keyword>
<evidence type="ECO:0000256" key="1">
    <source>
        <dbReference type="SAM" id="MobiDB-lite"/>
    </source>
</evidence>
<dbReference type="EMBL" id="JAACFV010000086">
    <property type="protein sequence ID" value="KAF7506449.1"/>
    <property type="molecule type" value="Genomic_DNA"/>
</dbReference>
<organism evidence="3 4">
    <name type="scientific">Endocarpon pusillum</name>
    <dbReference type="NCBI Taxonomy" id="364733"/>
    <lineage>
        <taxon>Eukaryota</taxon>
        <taxon>Fungi</taxon>
        <taxon>Dikarya</taxon>
        <taxon>Ascomycota</taxon>
        <taxon>Pezizomycotina</taxon>
        <taxon>Eurotiomycetes</taxon>
        <taxon>Chaetothyriomycetidae</taxon>
        <taxon>Verrucariales</taxon>
        <taxon>Verrucariaceae</taxon>
        <taxon>Endocarpon</taxon>
    </lineage>
</organism>